<accession>A0A9P4XAH9</accession>
<organism evidence="1 2">
    <name type="scientific">Trichoderma lentiforme</name>
    <dbReference type="NCBI Taxonomy" id="1567552"/>
    <lineage>
        <taxon>Eukaryota</taxon>
        <taxon>Fungi</taxon>
        <taxon>Dikarya</taxon>
        <taxon>Ascomycota</taxon>
        <taxon>Pezizomycotina</taxon>
        <taxon>Sordariomycetes</taxon>
        <taxon>Hypocreomycetidae</taxon>
        <taxon>Hypocreales</taxon>
        <taxon>Hypocreaceae</taxon>
        <taxon>Trichoderma</taxon>
    </lineage>
</organism>
<protein>
    <submittedName>
        <fullName evidence="1">Uncharacterized protein</fullName>
    </submittedName>
</protein>
<dbReference type="AlphaFoldDB" id="A0A9P4XAH9"/>
<dbReference type="EMBL" id="QLNT01000018">
    <property type="protein sequence ID" value="KAF3065692.1"/>
    <property type="molecule type" value="Genomic_DNA"/>
</dbReference>
<evidence type="ECO:0000313" key="2">
    <source>
        <dbReference type="Proteomes" id="UP000801864"/>
    </source>
</evidence>
<proteinExistence type="predicted"/>
<sequence>MGQVVLREPAQCRGGIRAGIKSTNTGEGEEDEVLCKGEEASRWMEASLARIAGRDELQWLQHVSAHFIQPLELWTGRYTTTKARGRFTTARARKPLKPTGGQRSFQRAPCAVLPSREAIAPTPFGTLAAGALLYQVTDIETRILSQLDRASQ</sequence>
<comment type="caution">
    <text evidence="1">The sequence shown here is derived from an EMBL/GenBank/DDBJ whole genome shotgun (WGS) entry which is preliminary data.</text>
</comment>
<dbReference type="Proteomes" id="UP000801864">
    <property type="component" value="Unassembled WGS sequence"/>
</dbReference>
<reference evidence="1 2" key="1">
    <citation type="submission" date="2018-06" db="EMBL/GenBank/DDBJ databases">
        <title>Genome analysis of cellulolytic fungus Trichoderma lentiforme CFAM-422.</title>
        <authorList>
            <person name="Steindorff A.S."/>
            <person name="Formighieri E.F."/>
            <person name="Midorikawa G.E.O."/>
            <person name="Tamietti M.S."/>
            <person name="Ramos E.Z."/>
            <person name="Silva A.S."/>
            <person name="Bon E.P.S."/>
            <person name="Mendes T.D."/>
            <person name="Damaso M.C.T."/>
            <person name="Favaro L.C.L."/>
        </authorList>
    </citation>
    <scope>NUCLEOTIDE SEQUENCE [LARGE SCALE GENOMIC DNA]</scope>
    <source>
        <strain evidence="1 2">CFAM-422</strain>
    </source>
</reference>
<name>A0A9P4XAH9_9HYPO</name>
<gene>
    <name evidence="1" type="ORF">CFAM422_009728</name>
</gene>
<evidence type="ECO:0000313" key="1">
    <source>
        <dbReference type="EMBL" id="KAF3065692.1"/>
    </source>
</evidence>
<keyword evidence="2" id="KW-1185">Reference proteome</keyword>